<keyword evidence="5 8" id="KW-0812">Transmembrane</keyword>
<dbReference type="PANTHER" id="PTHR31611">
    <property type="entry name" value="HIGH-AFFINITY NICKEL TRANSPORT PROTEIN NIC1"/>
    <property type="match status" value="1"/>
</dbReference>
<dbReference type="GO" id="GO:0015099">
    <property type="term" value="F:nickel cation transmembrane transporter activity"/>
    <property type="evidence" value="ECO:0007669"/>
    <property type="project" value="UniProtKB-UniRule"/>
</dbReference>
<evidence type="ECO:0000256" key="8">
    <source>
        <dbReference type="RuleBase" id="RU362101"/>
    </source>
</evidence>
<keyword evidence="6 8" id="KW-1133">Transmembrane helix</keyword>
<accession>A0A0W0VU38</accession>
<evidence type="ECO:0000256" key="1">
    <source>
        <dbReference type="ARBA" id="ARBA00004127"/>
    </source>
</evidence>
<name>A0A0W0VU38_9GAMM</name>
<comment type="subcellular location">
    <subcellularLocation>
        <location evidence="8">Cell membrane</location>
        <topology evidence="8">Multi-pass membrane protein</topology>
    </subcellularLocation>
    <subcellularLocation>
        <location evidence="1">Endomembrane system</location>
        <topology evidence="1">Multi-pass membrane protein</topology>
    </subcellularLocation>
</comment>
<feature type="transmembrane region" description="Helical" evidence="8">
    <location>
        <begin position="72"/>
        <end position="93"/>
    </location>
</feature>
<gene>
    <name evidence="9" type="ORF">Llon_0107</name>
</gene>
<feature type="transmembrane region" description="Helical" evidence="8">
    <location>
        <begin position="150"/>
        <end position="173"/>
    </location>
</feature>
<evidence type="ECO:0000313" key="10">
    <source>
        <dbReference type="Proteomes" id="UP000054997"/>
    </source>
</evidence>
<feature type="transmembrane region" description="Helical" evidence="8">
    <location>
        <begin position="120"/>
        <end position="144"/>
    </location>
</feature>
<protein>
    <recommendedName>
        <fullName evidence="8">Nickel/cobalt efflux system</fullName>
    </recommendedName>
</protein>
<dbReference type="EMBL" id="LNYK01000001">
    <property type="protein sequence ID" value="KTD23222.1"/>
    <property type="molecule type" value="Genomic_DNA"/>
</dbReference>
<dbReference type="PANTHER" id="PTHR31611:SF0">
    <property type="entry name" value="HIGH-AFFINITY NICKEL TRANSPORT PROTEIN NIC1"/>
    <property type="match status" value="1"/>
</dbReference>
<evidence type="ECO:0000256" key="7">
    <source>
        <dbReference type="ARBA" id="ARBA00023136"/>
    </source>
</evidence>
<keyword evidence="7 8" id="KW-0472">Membrane</keyword>
<dbReference type="InterPro" id="IPR011541">
    <property type="entry name" value="Ni/Co_transpt_high_affinity"/>
</dbReference>
<evidence type="ECO:0000313" key="9">
    <source>
        <dbReference type="EMBL" id="KTD23222.1"/>
    </source>
</evidence>
<keyword evidence="10" id="KW-1185">Reference proteome</keyword>
<sequence length="221" mass="23949">MMVFALGARHGLDLDHIATIDAITRAMRKNNHLARMAGLFFSLGHGFVVMGISLIVGSGFAKEIFPAALEPLGQGISIFFLLAFGLFTLWNVLQTKSHRQSSSPVSILLAKYLPKRFNPLAVILIGTLFALSFDTITQVAFFSLSASLLAGWSFSLLLGAAFTAGMMMADGLNGFFMSKLIQKADSRSVTASRFLGLIIAVFSLALGIYEFYEFILPALNP</sequence>
<reference evidence="9 10" key="1">
    <citation type="submission" date="2015-11" db="EMBL/GenBank/DDBJ databases">
        <title>Genomic analysis of 38 Legionella species identifies large and diverse effector repertoires.</title>
        <authorList>
            <person name="Burstein D."/>
            <person name="Amaro F."/>
            <person name="Zusman T."/>
            <person name="Lifshitz Z."/>
            <person name="Cohen O."/>
            <person name="Gilbert J.A."/>
            <person name="Pupko T."/>
            <person name="Shuman H.A."/>
            <person name="Segal G."/>
        </authorList>
    </citation>
    <scope>NUCLEOTIDE SEQUENCE [LARGE SCALE GENOMIC DNA]</scope>
    <source>
        <strain evidence="9 10">ATCC 49505</strain>
    </source>
</reference>
<dbReference type="Pfam" id="PF03824">
    <property type="entry name" value="NicO"/>
    <property type="match status" value="1"/>
</dbReference>
<keyword evidence="4" id="KW-0533">Nickel</keyword>
<dbReference type="InterPro" id="IPR004688">
    <property type="entry name" value="Ni/Co_transpt"/>
</dbReference>
<comment type="caution">
    <text evidence="9">The sequence shown here is derived from an EMBL/GenBank/DDBJ whole genome shotgun (WGS) entry which is preliminary data.</text>
</comment>
<dbReference type="PATRIC" id="fig|45068.5.peg.113"/>
<organism evidence="9 10">
    <name type="scientific">Legionella londiniensis</name>
    <dbReference type="NCBI Taxonomy" id="45068"/>
    <lineage>
        <taxon>Bacteria</taxon>
        <taxon>Pseudomonadati</taxon>
        <taxon>Pseudomonadota</taxon>
        <taxon>Gammaproteobacteria</taxon>
        <taxon>Legionellales</taxon>
        <taxon>Legionellaceae</taxon>
        <taxon>Legionella</taxon>
    </lineage>
</organism>
<dbReference type="RefSeq" id="WP_174221662.1">
    <property type="nucleotide sequence ID" value="NZ_CAAAHZ010000005.1"/>
</dbReference>
<evidence type="ECO:0000256" key="2">
    <source>
        <dbReference type="ARBA" id="ARBA00010892"/>
    </source>
</evidence>
<proteinExistence type="inferred from homology"/>
<keyword evidence="3 8" id="KW-0813">Transport</keyword>
<evidence type="ECO:0000256" key="3">
    <source>
        <dbReference type="ARBA" id="ARBA00022448"/>
    </source>
</evidence>
<feature type="transmembrane region" description="Helical" evidence="8">
    <location>
        <begin position="37"/>
        <end position="60"/>
    </location>
</feature>
<dbReference type="GO" id="GO:0005886">
    <property type="term" value="C:plasma membrane"/>
    <property type="evidence" value="ECO:0007669"/>
    <property type="project" value="UniProtKB-SubCell"/>
</dbReference>
<dbReference type="GO" id="GO:0012505">
    <property type="term" value="C:endomembrane system"/>
    <property type="evidence" value="ECO:0007669"/>
    <property type="project" value="UniProtKB-SubCell"/>
</dbReference>
<dbReference type="Proteomes" id="UP000054997">
    <property type="component" value="Unassembled WGS sequence"/>
</dbReference>
<evidence type="ECO:0000256" key="4">
    <source>
        <dbReference type="ARBA" id="ARBA00022596"/>
    </source>
</evidence>
<comment type="similarity">
    <text evidence="2 8">Belongs to the NiCoT transporter (TC 2.A.52) family.</text>
</comment>
<evidence type="ECO:0000256" key="5">
    <source>
        <dbReference type="ARBA" id="ARBA00022692"/>
    </source>
</evidence>
<dbReference type="AlphaFoldDB" id="A0A0W0VU38"/>
<feature type="transmembrane region" description="Helical" evidence="8">
    <location>
        <begin position="194"/>
        <end position="212"/>
    </location>
</feature>
<dbReference type="STRING" id="45068.Llon_0107"/>
<evidence type="ECO:0000256" key="6">
    <source>
        <dbReference type="ARBA" id="ARBA00022989"/>
    </source>
</evidence>